<dbReference type="AlphaFoldDB" id="A0A369MNV9"/>
<protein>
    <recommendedName>
        <fullName evidence="3">Nucleotide-binding protein C1875_02570</fullName>
    </recommendedName>
</protein>
<dbReference type="HAMAP" id="MF_00632">
    <property type="entry name" value="UPF0234"/>
    <property type="match status" value="1"/>
</dbReference>
<name>A0A369MNV9_EGGLN</name>
<dbReference type="NCBIfam" id="NF003819">
    <property type="entry name" value="PRK05412.1"/>
    <property type="match status" value="1"/>
</dbReference>
<dbReference type="InterPro" id="IPR036183">
    <property type="entry name" value="YajQ-like_sf"/>
</dbReference>
<dbReference type="Gene3D" id="3.30.70.860">
    <property type="match status" value="1"/>
</dbReference>
<evidence type="ECO:0000256" key="2">
    <source>
        <dbReference type="ARBA" id="ARBA00093450"/>
    </source>
</evidence>
<comment type="function">
    <text evidence="3">Nucleotide-binding protein.</text>
</comment>
<dbReference type="Gene3D" id="3.30.70.990">
    <property type="entry name" value="YajQ-like, domain 2"/>
    <property type="match status" value="1"/>
</dbReference>
<dbReference type="EMBL" id="PPTU01000002">
    <property type="protein sequence ID" value="RDB72905.1"/>
    <property type="molecule type" value="Genomic_DNA"/>
</dbReference>
<dbReference type="Pfam" id="PF04461">
    <property type="entry name" value="YajQ"/>
    <property type="match status" value="1"/>
</dbReference>
<organism evidence="4 5">
    <name type="scientific">Eggerthella lenta</name>
    <name type="common">Eubacterium lentum</name>
    <dbReference type="NCBI Taxonomy" id="84112"/>
    <lineage>
        <taxon>Bacteria</taxon>
        <taxon>Bacillati</taxon>
        <taxon>Actinomycetota</taxon>
        <taxon>Coriobacteriia</taxon>
        <taxon>Eggerthellales</taxon>
        <taxon>Eggerthellaceae</taxon>
        <taxon>Eggerthella</taxon>
    </lineage>
</organism>
<dbReference type="CDD" id="cd11740">
    <property type="entry name" value="YajQ_like"/>
    <property type="match status" value="1"/>
</dbReference>
<dbReference type="RefSeq" id="WP_114532769.1">
    <property type="nucleotide sequence ID" value="NZ_PPTU01000002.1"/>
</dbReference>
<comment type="caution">
    <text evidence="4">The sequence shown here is derived from an EMBL/GenBank/DDBJ whole genome shotgun (WGS) entry which is preliminary data.</text>
</comment>
<dbReference type="GO" id="GO:0000166">
    <property type="term" value="F:nucleotide binding"/>
    <property type="evidence" value="ECO:0007669"/>
    <property type="project" value="UniProtKB-UniRule"/>
</dbReference>
<dbReference type="InterPro" id="IPR007551">
    <property type="entry name" value="YajQ/Smlt4090-like"/>
</dbReference>
<proteinExistence type="inferred from homology"/>
<evidence type="ECO:0000313" key="5">
    <source>
        <dbReference type="Proteomes" id="UP000253970"/>
    </source>
</evidence>
<gene>
    <name evidence="4" type="ORF">C1875_02570</name>
</gene>
<evidence type="ECO:0000256" key="3">
    <source>
        <dbReference type="HAMAP-Rule" id="MF_00632"/>
    </source>
</evidence>
<dbReference type="GO" id="GO:0005829">
    <property type="term" value="C:cytosol"/>
    <property type="evidence" value="ECO:0007669"/>
    <property type="project" value="TreeGrafter"/>
</dbReference>
<dbReference type="PANTHER" id="PTHR30476:SF0">
    <property type="entry name" value="UPF0234 PROTEIN YAJQ"/>
    <property type="match status" value="1"/>
</dbReference>
<accession>A0A369MNV9</accession>
<dbReference type="SUPFAM" id="SSF89963">
    <property type="entry name" value="YajQ-like"/>
    <property type="match status" value="2"/>
</dbReference>
<sequence>MAKESSFDVVSTVDMQEVDNAFQQAKKELAQRYDLKDSGAEISLDKANKTMTVAAPADFVAKQVIDVIGSKLIRRGIDLAAVQWAEPEAAAGQSVRQKATIVEGIEKDVAGKINKDIKAEKFKVKVQIEGDKLRVSSPSRDALQEVIAFLKGKDYGQPLQFVNYR</sequence>
<comment type="similarity">
    <text evidence="2 3">Belongs to the YajQ family.</text>
</comment>
<dbReference type="InterPro" id="IPR035570">
    <property type="entry name" value="UPF0234_N"/>
</dbReference>
<dbReference type="Proteomes" id="UP000253970">
    <property type="component" value="Unassembled WGS sequence"/>
</dbReference>
<reference evidence="4 5" key="1">
    <citation type="journal article" date="2018" name="Elife">
        <title>Discovery and characterization of a prevalent human gut bacterial enzyme sufficient for the inactivation of a family of plant toxins.</title>
        <authorList>
            <person name="Koppel N."/>
            <person name="Bisanz J.E."/>
            <person name="Pandelia M.E."/>
            <person name="Turnbaugh P.J."/>
            <person name="Balskus E.P."/>
        </authorList>
    </citation>
    <scope>NUCLEOTIDE SEQUENCE [LARGE SCALE GENOMIC DNA]</scope>
    <source>
        <strain evidence="4 5">W1 BHI 6</strain>
    </source>
</reference>
<keyword evidence="1 3" id="KW-0547">Nucleotide-binding</keyword>
<dbReference type="InterPro" id="IPR035571">
    <property type="entry name" value="UPF0234-like_C"/>
</dbReference>
<evidence type="ECO:0000256" key="1">
    <source>
        <dbReference type="ARBA" id="ARBA00022741"/>
    </source>
</evidence>
<dbReference type="PANTHER" id="PTHR30476">
    <property type="entry name" value="UPF0234 PROTEIN YAJQ"/>
    <property type="match status" value="1"/>
</dbReference>
<evidence type="ECO:0000313" key="4">
    <source>
        <dbReference type="EMBL" id="RDB72905.1"/>
    </source>
</evidence>